<dbReference type="AlphaFoldDB" id="A0A6G1IAM2"/>
<dbReference type="EMBL" id="ML996687">
    <property type="protein sequence ID" value="KAF2405035.1"/>
    <property type="molecule type" value="Genomic_DNA"/>
</dbReference>
<feature type="transmembrane region" description="Helical" evidence="1">
    <location>
        <begin position="277"/>
        <end position="298"/>
    </location>
</feature>
<reference evidence="3" key="1">
    <citation type="journal article" date="2020" name="Stud. Mycol.">
        <title>101 Dothideomycetes genomes: a test case for predicting lifestyles and emergence of pathogens.</title>
        <authorList>
            <person name="Haridas S."/>
            <person name="Albert R."/>
            <person name="Binder M."/>
            <person name="Bloem J."/>
            <person name="Labutti K."/>
            <person name="Salamov A."/>
            <person name="Andreopoulos B."/>
            <person name="Baker S."/>
            <person name="Barry K."/>
            <person name="Bills G."/>
            <person name="Bluhm B."/>
            <person name="Cannon C."/>
            <person name="Castanera R."/>
            <person name="Culley D."/>
            <person name="Daum C."/>
            <person name="Ezra D."/>
            <person name="Gonzalez J."/>
            <person name="Henrissat B."/>
            <person name="Kuo A."/>
            <person name="Liang C."/>
            <person name="Lipzen A."/>
            <person name="Lutzoni F."/>
            <person name="Magnuson J."/>
            <person name="Mondo S."/>
            <person name="Nolan M."/>
            <person name="Ohm R."/>
            <person name="Pangilinan J."/>
            <person name="Park H.-J."/>
            <person name="Ramirez L."/>
            <person name="Alfaro M."/>
            <person name="Sun H."/>
            <person name="Tritt A."/>
            <person name="Yoshinaga Y."/>
            <person name="Zwiers L.-H."/>
            <person name="Turgeon B."/>
            <person name="Goodwin S."/>
            <person name="Spatafora J."/>
            <person name="Crous P."/>
            <person name="Grigoriev I."/>
        </authorList>
    </citation>
    <scope>NUCLEOTIDE SEQUENCE</scope>
    <source>
        <strain evidence="3">CBS 262.69</strain>
    </source>
</reference>
<feature type="chain" id="PRO_5026292683" description="Integral membrane protein" evidence="2">
    <location>
        <begin position="24"/>
        <end position="322"/>
    </location>
</feature>
<evidence type="ECO:0000313" key="4">
    <source>
        <dbReference type="Proteomes" id="UP000799640"/>
    </source>
</evidence>
<gene>
    <name evidence="3" type="ORF">EJ06DRAFT_525604</name>
</gene>
<keyword evidence="4" id="KW-1185">Reference proteome</keyword>
<dbReference type="OrthoDB" id="5409995at2759"/>
<keyword evidence="1" id="KW-1133">Transmembrane helix</keyword>
<feature type="transmembrane region" description="Helical" evidence="1">
    <location>
        <begin position="160"/>
        <end position="177"/>
    </location>
</feature>
<name>A0A6G1IAM2_9PEZI</name>
<evidence type="ECO:0000256" key="2">
    <source>
        <dbReference type="SAM" id="SignalP"/>
    </source>
</evidence>
<accession>A0A6G1IAM2</accession>
<feature type="signal peptide" evidence="2">
    <location>
        <begin position="1"/>
        <end position="23"/>
    </location>
</feature>
<organism evidence="3 4">
    <name type="scientific">Trichodelitschia bisporula</name>
    <dbReference type="NCBI Taxonomy" id="703511"/>
    <lineage>
        <taxon>Eukaryota</taxon>
        <taxon>Fungi</taxon>
        <taxon>Dikarya</taxon>
        <taxon>Ascomycota</taxon>
        <taxon>Pezizomycotina</taxon>
        <taxon>Dothideomycetes</taxon>
        <taxon>Dothideomycetes incertae sedis</taxon>
        <taxon>Phaeotrichales</taxon>
        <taxon>Phaeotrichaceae</taxon>
        <taxon>Trichodelitschia</taxon>
    </lineage>
</organism>
<evidence type="ECO:0000313" key="3">
    <source>
        <dbReference type="EMBL" id="KAF2405035.1"/>
    </source>
</evidence>
<feature type="transmembrane region" description="Helical" evidence="1">
    <location>
        <begin position="197"/>
        <end position="217"/>
    </location>
</feature>
<keyword evidence="1" id="KW-0812">Transmembrane</keyword>
<protein>
    <recommendedName>
        <fullName evidence="5">Integral membrane protein</fullName>
    </recommendedName>
</protein>
<dbReference type="Proteomes" id="UP000799640">
    <property type="component" value="Unassembled WGS sequence"/>
</dbReference>
<sequence length="322" mass="35138">MPTRHIIPPPILACIIFAQQVFAATRYSNNYWAARWLNSTDLEACHYRTARTPPPGQCYEMANCILESLSEYAKVGLASGTSVLSLVPSALALIPARGSGVEEIFETMGVLYFLLSIFSGYVRIGDASSHLAKEIGAEPNAAEAQFERGREKYRLGKRHYAFCGLTAALAGITVFLATELGVQTVVTWACNHELLHVGWLFCRMLPGLAEFALVRLVRRMLQNRPSWSVGGVGSRGWILAKGANGLSLALYGLVVIYGTGLFGSTNLIDGGEVMWKYMVMFPLLYFVMQSMLAAGTVWRISDSRGCRNASPGAVALSVRPTK</sequence>
<keyword evidence="1" id="KW-0472">Membrane</keyword>
<proteinExistence type="predicted"/>
<keyword evidence="2" id="KW-0732">Signal</keyword>
<feature type="transmembrane region" description="Helical" evidence="1">
    <location>
        <begin position="238"/>
        <end position="257"/>
    </location>
</feature>
<evidence type="ECO:0008006" key="5">
    <source>
        <dbReference type="Google" id="ProtNLM"/>
    </source>
</evidence>
<evidence type="ECO:0000256" key="1">
    <source>
        <dbReference type="SAM" id="Phobius"/>
    </source>
</evidence>